<dbReference type="SUPFAM" id="SSF54427">
    <property type="entry name" value="NTF2-like"/>
    <property type="match status" value="1"/>
</dbReference>
<evidence type="ECO:0000313" key="3">
    <source>
        <dbReference type="Proteomes" id="UP000585507"/>
    </source>
</evidence>
<evidence type="ECO:0000259" key="1">
    <source>
        <dbReference type="Pfam" id="PF12680"/>
    </source>
</evidence>
<keyword evidence="3" id="KW-1185">Reference proteome</keyword>
<feature type="domain" description="SnoaL-like" evidence="1">
    <location>
        <begin position="14"/>
        <end position="116"/>
    </location>
</feature>
<protein>
    <submittedName>
        <fullName evidence="2">Limonene-1,2-epoxide hydrolase</fullName>
    </submittedName>
</protein>
<dbReference type="InterPro" id="IPR037401">
    <property type="entry name" value="SnoaL-like"/>
</dbReference>
<dbReference type="RefSeq" id="WP_018329409.1">
    <property type="nucleotide sequence ID" value="NZ_JACHBK010000009.1"/>
</dbReference>
<proteinExistence type="predicted"/>
<dbReference type="GO" id="GO:0016787">
    <property type="term" value="F:hydrolase activity"/>
    <property type="evidence" value="ECO:0007669"/>
    <property type="project" value="UniProtKB-KW"/>
</dbReference>
<dbReference type="Gene3D" id="3.10.450.50">
    <property type="match status" value="1"/>
</dbReference>
<dbReference type="EMBL" id="JACHBK010000009">
    <property type="protein sequence ID" value="MBB5537223.1"/>
    <property type="molecule type" value="Genomic_DNA"/>
</dbReference>
<name>A0A7W8UDA9_9HYPH</name>
<gene>
    <name evidence="2" type="ORF">GGD55_003939</name>
</gene>
<organism evidence="2 3">
    <name type="scientific">Rhizobium giardinii</name>
    <dbReference type="NCBI Taxonomy" id="56731"/>
    <lineage>
        <taxon>Bacteria</taxon>
        <taxon>Pseudomonadati</taxon>
        <taxon>Pseudomonadota</taxon>
        <taxon>Alphaproteobacteria</taxon>
        <taxon>Hyphomicrobiales</taxon>
        <taxon>Rhizobiaceae</taxon>
        <taxon>Rhizobium/Agrobacterium group</taxon>
        <taxon>Rhizobium</taxon>
    </lineage>
</organism>
<dbReference type="Proteomes" id="UP000585507">
    <property type="component" value="Unassembled WGS sequence"/>
</dbReference>
<reference evidence="2 3" key="1">
    <citation type="submission" date="2020-08" db="EMBL/GenBank/DDBJ databases">
        <title>Genomic Encyclopedia of Type Strains, Phase IV (KMG-V): Genome sequencing to study the core and pangenomes of soil and plant-associated prokaryotes.</title>
        <authorList>
            <person name="Whitman W."/>
        </authorList>
    </citation>
    <scope>NUCLEOTIDE SEQUENCE [LARGE SCALE GENOMIC DNA]</scope>
    <source>
        <strain evidence="2 3">SEMIA 4084</strain>
    </source>
</reference>
<sequence length="122" mass="13634">MDARPALDPVALMRRFHAAISMLDFAAIEAFFTEEATYSSGKIGGLRGRAEIMAAFRRYFGEYPDQIAQDSLIEPLSAVSARSIWHLTATSRLTGKQLRREGEEIVTFDHDGRIVSVDVTDR</sequence>
<keyword evidence="2" id="KW-0378">Hydrolase</keyword>
<dbReference type="InterPro" id="IPR032710">
    <property type="entry name" value="NTF2-like_dom_sf"/>
</dbReference>
<dbReference type="Pfam" id="PF12680">
    <property type="entry name" value="SnoaL_2"/>
    <property type="match status" value="1"/>
</dbReference>
<dbReference type="AlphaFoldDB" id="A0A7W8UDA9"/>
<comment type="caution">
    <text evidence="2">The sequence shown here is derived from an EMBL/GenBank/DDBJ whole genome shotgun (WGS) entry which is preliminary data.</text>
</comment>
<evidence type="ECO:0000313" key="2">
    <source>
        <dbReference type="EMBL" id="MBB5537223.1"/>
    </source>
</evidence>
<accession>A0A7W8UDA9</accession>